<dbReference type="PANTHER" id="PTHR16186">
    <property type="entry name" value="SIGNAL-TRANSDUCING ADAPTOR PROTEIN-RELATED"/>
    <property type="match status" value="1"/>
</dbReference>
<dbReference type="Ensembl" id="ENSDNVT00000026426.1">
    <property type="protein sequence ID" value="ENSDNVP00000021898.1"/>
    <property type="gene ID" value="ENSDNVG00000015267.1"/>
</dbReference>
<protein>
    <submittedName>
        <fullName evidence="1">Signal transducing adaptor family member 1</fullName>
    </submittedName>
</protein>
<name>A0A8C4KH16_DRONO</name>
<organism evidence="1 2">
    <name type="scientific">Dromaius novaehollandiae</name>
    <name type="common">Emu</name>
    <dbReference type="NCBI Taxonomy" id="8790"/>
    <lineage>
        <taxon>Eukaryota</taxon>
        <taxon>Metazoa</taxon>
        <taxon>Chordata</taxon>
        <taxon>Craniata</taxon>
        <taxon>Vertebrata</taxon>
        <taxon>Euteleostomi</taxon>
        <taxon>Archelosauria</taxon>
        <taxon>Archosauria</taxon>
        <taxon>Dinosauria</taxon>
        <taxon>Saurischia</taxon>
        <taxon>Theropoda</taxon>
        <taxon>Coelurosauria</taxon>
        <taxon>Aves</taxon>
        <taxon>Palaeognathae</taxon>
        <taxon>Casuariiformes</taxon>
        <taxon>Dromaiidae</taxon>
        <taxon>Dromaius</taxon>
    </lineage>
</organism>
<dbReference type="GO" id="GO:0007169">
    <property type="term" value="P:cell surface receptor protein tyrosine kinase signaling pathway"/>
    <property type="evidence" value="ECO:0007669"/>
    <property type="project" value="TreeGrafter"/>
</dbReference>
<sequence length="230" mass="26607">RPAPSPPHPPPRFFRLSLVTGLPLYFKGYLSVRRSRCQEFKVYWAELRGIMLYFYNDKKAPTAEDREPGKEWKDFILTVTKMSVPLDDSLSPGQVMKKHEVLEKDKKRRMALNDCPSAPLNEESPPSRGYSSTLTAMPNSSCGNLILKFLKMYSHHNPHSMFCLECGVGVFFMKQVTLPSLPDVINYFVTETQGNLKLFVMPTYGNMLQRKWKHYFFTIPCLHNAKRFIC</sequence>
<dbReference type="Proteomes" id="UP000694423">
    <property type="component" value="Unplaced"/>
</dbReference>
<accession>A0A8C4KH16</accession>
<reference evidence="1" key="1">
    <citation type="submission" date="2025-08" db="UniProtKB">
        <authorList>
            <consortium name="Ensembl"/>
        </authorList>
    </citation>
    <scope>IDENTIFICATION</scope>
</reference>
<evidence type="ECO:0000313" key="2">
    <source>
        <dbReference type="Proteomes" id="UP000694423"/>
    </source>
</evidence>
<dbReference type="GO" id="GO:0035591">
    <property type="term" value="F:signaling adaptor activity"/>
    <property type="evidence" value="ECO:0007669"/>
    <property type="project" value="InterPro"/>
</dbReference>
<dbReference type="GO" id="GO:0019901">
    <property type="term" value="F:protein kinase binding"/>
    <property type="evidence" value="ECO:0007669"/>
    <property type="project" value="TreeGrafter"/>
</dbReference>
<proteinExistence type="predicted"/>
<dbReference type="SUPFAM" id="SSF50729">
    <property type="entry name" value="PH domain-like"/>
    <property type="match status" value="1"/>
</dbReference>
<dbReference type="AlphaFoldDB" id="A0A8C4KH16"/>
<keyword evidence="2" id="KW-1185">Reference proteome</keyword>
<dbReference type="GO" id="GO:0050861">
    <property type="term" value="P:positive regulation of B cell receptor signaling pathway"/>
    <property type="evidence" value="ECO:0007669"/>
    <property type="project" value="TreeGrafter"/>
</dbReference>
<dbReference type="InterPro" id="IPR011993">
    <property type="entry name" value="PH-like_dom_sf"/>
</dbReference>
<evidence type="ECO:0000313" key="1">
    <source>
        <dbReference type="Ensembl" id="ENSDNVP00000021898.1"/>
    </source>
</evidence>
<dbReference type="InterPro" id="IPR039111">
    <property type="entry name" value="STAP1/STAP2"/>
</dbReference>
<reference evidence="1" key="2">
    <citation type="submission" date="2025-09" db="UniProtKB">
        <authorList>
            <consortium name="Ensembl"/>
        </authorList>
    </citation>
    <scope>IDENTIFICATION</scope>
</reference>
<dbReference type="Gene3D" id="2.30.29.30">
    <property type="entry name" value="Pleckstrin-homology domain (PH domain)/Phosphotyrosine-binding domain (PTB)"/>
    <property type="match status" value="2"/>
</dbReference>
<dbReference type="PANTHER" id="PTHR16186:SF10">
    <property type="entry name" value="SIGNAL-TRANSDUCING ADAPTOR PROTEIN 1"/>
    <property type="match status" value="1"/>
</dbReference>